<feature type="domain" description="Transposase IS110-like N-terminal" evidence="1">
    <location>
        <begin position="13"/>
        <end position="168"/>
    </location>
</feature>
<dbReference type="PANTHER" id="PTHR33055">
    <property type="entry name" value="TRANSPOSASE FOR INSERTION SEQUENCE ELEMENT IS1111A"/>
    <property type="match status" value="1"/>
</dbReference>
<evidence type="ECO:0000313" key="3">
    <source>
        <dbReference type="EMBL" id="BCX68967.1"/>
    </source>
</evidence>
<proteinExistence type="predicted"/>
<reference evidence="3 4" key="1">
    <citation type="submission" date="2016-04" db="EMBL/GenBank/DDBJ databases">
        <title>Complete genome sequence of Pseudomonas sp. LAB-08 isolated from TCE contaminated aquifer soil.</title>
        <authorList>
            <person name="Dohra H."/>
            <person name="Suzuki K."/>
            <person name="Fatma A."/>
            <person name="Inuzuka Y."/>
            <person name="Honjo M."/>
            <person name="Tashiro Y."/>
            <person name="Futamata H."/>
        </authorList>
    </citation>
    <scope>NUCLEOTIDE SEQUENCE [LARGE SCALE GENOMIC DNA]</scope>
    <source>
        <strain evidence="3 4">LAB-08</strain>
    </source>
</reference>
<protein>
    <submittedName>
        <fullName evidence="3">Transposase</fullName>
    </submittedName>
</protein>
<dbReference type="PANTHER" id="PTHR33055:SF3">
    <property type="entry name" value="PUTATIVE TRANSPOSASE FOR IS117-RELATED"/>
    <property type="match status" value="1"/>
</dbReference>
<evidence type="ECO:0000313" key="4">
    <source>
        <dbReference type="Proteomes" id="UP000218595"/>
    </source>
</evidence>
<feature type="domain" description="Transposase IS116/IS110/IS902 C-terminal" evidence="2">
    <location>
        <begin position="278"/>
        <end position="361"/>
    </location>
</feature>
<dbReference type="NCBIfam" id="NF033542">
    <property type="entry name" value="transpos_IS110"/>
    <property type="match status" value="1"/>
</dbReference>
<dbReference type="InterPro" id="IPR003346">
    <property type="entry name" value="Transposase_20"/>
</dbReference>
<dbReference type="InterPro" id="IPR047650">
    <property type="entry name" value="Transpos_IS110"/>
</dbReference>
<evidence type="ECO:0000259" key="2">
    <source>
        <dbReference type="Pfam" id="PF02371"/>
    </source>
</evidence>
<dbReference type="RefSeq" id="WP_254007471.1">
    <property type="nucleotide sequence ID" value="NZ_AP017423.2"/>
</dbReference>
<dbReference type="Proteomes" id="UP000218595">
    <property type="component" value="Chromosome"/>
</dbReference>
<dbReference type="InterPro" id="IPR002525">
    <property type="entry name" value="Transp_IS110-like_N"/>
</dbReference>
<dbReference type="EMBL" id="AP017423">
    <property type="protein sequence ID" value="BCX68967.1"/>
    <property type="molecule type" value="Genomic_DNA"/>
</dbReference>
<dbReference type="Pfam" id="PF02371">
    <property type="entry name" value="Transposase_20"/>
    <property type="match status" value="1"/>
</dbReference>
<accession>A0ABM7RWT7</accession>
<gene>
    <name evidence="3" type="ORF">LAB08_R36090</name>
</gene>
<organism evidence="3 4">
    <name type="scientific">Pseudomonas izuensis</name>
    <dbReference type="NCBI Taxonomy" id="2684212"/>
    <lineage>
        <taxon>Bacteria</taxon>
        <taxon>Pseudomonadati</taxon>
        <taxon>Pseudomonadota</taxon>
        <taxon>Gammaproteobacteria</taxon>
        <taxon>Pseudomonadales</taxon>
        <taxon>Pseudomonadaceae</taxon>
        <taxon>Pseudomonas</taxon>
    </lineage>
</organism>
<dbReference type="Pfam" id="PF01548">
    <property type="entry name" value="DEDD_Tnp_IS110"/>
    <property type="match status" value="1"/>
</dbReference>
<name>A0ABM7RWT7_9PSED</name>
<keyword evidence="4" id="KW-1185">Reference proteome</keyword>
<evidence type="ECO:0000259" key="1">
    <source>
        <dbReference type="Pfam" id="PF01548"/>
    </source>
</evidence>
<sequence>MTASLSQHFTAYVGIDWADTKHDICLQAGDDNHRQFDCIPHQVDRIDEWAKALHLRFGGPIAVALELAKGPIVSALLKYDFFMLFPINPSTLAKYRVAFKPSRAKDDPTDAELALDLLLRHPERFTALRPQSVAMRSLLSLIEQRRDLVNDKTRFTNRLCNTLKQYYPQALEWFEQRDTLLFCDFLTRWPTLLSAKRARKTTLEAFFYAHNGRRATLIEARLASIRAASALTEDAGIIEPCRLHALALVEQLRTVLTVIDRFDKEVERVASALPDYALFRGLPGAGPHLAPRLLAAFGEQRERFHGADELQKYSGIAPVTERSGKKSWVHWRWQCPTFLRQTFVEWAGQTINKSFWAGAFYRQQRAKGSTYQAAVRALAFKWIRILYRCWQTRTLYDETTYLNALRKRGSPLLKNLDLG</sequence>